<dbReference type="GO" id="GO:0016020">
    <property type="term" value="C:membrane"/>
    <property type="evidence" value="ECO:0007669"/>
    <property type="project" value="UniProtKB-SubCell"/>
</dbReference>
<name>A0A346Q030_9PLAT</name>
<dbReference type="SUPFAM" id="SSF81452">
    <property type="entry name" value="Cytochrome c oxidase subunit III-like"/>
    <property type="match status" value="1"/>
</dbReference>
<proteinExistence type="inferred from homology"/>
<keyword evidence="4 8" id="KW-0812">Transmembrane</keyword>
<dbReference type="InterPro" id="IPR035973">
    <property type="entry name" value="Cyt_c_oxidase_su3-like_sf"/>
</dbReference>
<dbReference type="EMBL" id="MH328204">
    <property type="protein sequence ID" value="AXR86356.1"/>
    <property type="molecule type" value="Genomic_DNA"/>
</dbReference>
<reference evidence="11" key="1">
    <citation type="submission" date="2018-05" db="EMBL/GenBank/DDBJ databases">
        <authorList>
            <person name="Lanie J.A."/>
            <person name="Ng W.-L."/>
            <person name="Kazmierczak K.M."/>
            <person name="Andrzejewski T.M."/>
            <person name="Davidsen T.M."/>
            <person name="Wayne K.J."/>
            <person name="Tettelin H."/>
            <person name="Glass J.I."/>
            <person name="Rusch D."/>
            <person name="Podicherti R."/>
            <person name="Tsui H.-C.T."/>
            <person name="Winkler M.E."/>
        </authorList>
    </citation>
    <scope>NUCLEOTIDE SEQUENCE</scope>
</reference>
<feature type="transmembrane region" description="Helical" evidence="9">
    <location>
        <begin position="55"/>
        <end position="77"/>
    </location>
</feature>
<comment type="similarity">
    <text evidence="2 8">Belongs to the cytochrome c oxidase subunit 3 family.</text>
</comment>
<dbReference type="PANTHER" id="PTHR11403">
    <property type="entry name" value="CYTOCHROME C OXIDASE SUBUNIT III"/>
    <property type="match status" value="1"/>
</dbReference>
<dbReference type="PANTHER" id="PTHR11403:SF7">
    <property type="entry name" value="CYTOCHROME C OXIDASE SUBUNIT 3"/>
    <property type="match status" value="1"/>
</dbReference>
<dbReference type="Pfam" id="PF00510">
    <property type="entry name" value="COX3"/>
    <property type="match status" value="1"/>
</dbReference>
<evidence type="ECO:0000256" key="5">
    <source>
        <dbReference type="ARBA" id="ARBA00022967"/>
    </source>
</evidence>
<keyword evidence="8 11" id="KW-0496">Mitochondrion</keyword>
<accession>A0A346Q030</accession>
<dbReference type="PROSITE" id="PS50253">
    <property type="entry name" value="COX3"/>
    <property type="match status" value="1"/>
</dbReference>
<feature type="transmembrane region" description="Helical" evidence="9">
    <location>
        <begin position="154"/>
        <end position="183"/>
    </location>
</feature>
<comment type="function">
    <text evidence="8">Component of the cytochrome c oxidase, the last enzyme in the mitochondrial electron transport chain which drives oxidative phosphorylation. The respiratory chain contains 3 multisubunit complexes succinate dehydrogenase (complex II, CII), ubiquinol-cytochrome c oxidoreductase (cytochrome b-c1 complex, complex III, CIII) and cytochrome c oxidase (complex IV, CIV), that cooperate to transfer electrons derived from NADH and succinate to molecular oxygen, creating an electrochemical gradient over the inner membrane that drives transmembrane transport and the ATP synthase. Cytochrome c oxidase is the component of the respiratory chain that catalyzes the reduction of oxygen to water. Electrons originating from reduced cytochrome c in the intermembrane space (IMS) are transferred via the dinuclear copper A center (CU(A)) of subunit 2 and heme A of subunit 1 to the active site in subunit 1, a binuclear center (BNC) formed by heme A3 and copper B (CU(B)). The BNC reduces molecular oxygen to 2 water molecules using 4 electrons from cytochrome c in the IMS and 4 protons from the mitochondrial matrix.</text>
</comment>
<dbReference type="AlphaFoldDB" id="A0A346Q030"/>
<dbReference type="GO" id="GO:0004129">
    <property type="term" value="F:cytochrome-c oxidase activity"/>
    <property type="evidence" value="ECO:0007669"/>
    <property type="project" value="InterPro"/>
</dbReference>
<evidence type="ECO:0000256" key="2">
    <source>
        <dbReference type="ARBA" id="ARBA00010581"/>
    </source>
</evidence>
<dbReference type="InterPro" id="IPR000298">
    <property type="entry name" value="Cyt_c_oxidase-like_su3"/>
</dbReference>
<protein>
    <recommendedName>
        <fullName evidence="3 8">Cytochrome c oxidase subunit 3</fullName>
    </recommendedName>
</protein>
<dbReference type="GO" id="GO:0019646">
    <property type="term" value="P:aerobic electron transport chain"/>
    <property type="evidence" value="ECO:0007669"/>
    <property type="project" value="InterPro"/>
</dbReference>
<sequence length="216" mass="25044">MNWLPVYNAILISIFIVSLFLWKLVGFFWGSLLLLLSLVYIFQENVITFKHYLDAFYMFLLSEVLLFFSLLFGCIYFSEDFKLCLSHYLEIPLLGTALLLTSSLTASVYHSSLISLNIYKKIILGLTLVLGGLFMVLQGFEFNECIWNFSSSSYYGCCFSVICLHLSHVMIGLILLCFLFLQIKGSLSNYYGDLIVIYWHFVDYIWLLVYLVAYII</sequence>
<evidence type="ECO:0000256" key="9">
    <source>
        <dbReference type="SAM" id="Phobius"/>
    </source>
</evidence>
<gene>
    <name evidence="11" type="primary">cox3</name>
</gene>
<geneLocation type="mitochondrion" evidence="11"/>
<dbReference type="InterPro" id="IPR013833">
    <property type="entry name" value="Cyt_c_oxidase_su3_a-hlx"/>
</dbReference>
<keyword evidence="5" id="KW-1278">Translocase</keyword>
<evidence type="ECO:0000256" key="6">
    <source>
        <dbReference type="ARBA" id="ARBA00022989"/>
    </source>
</evidence>
<keyword evidence="6 9" id="KW-1133">Transmembrane helix</keyword>
<evidence type="ECO:0000259" key="10">
    <source>
        <dbReference type="PROSITE" id="PS50253"/>
    </source>
</evidence>
<organism evidence="11">
    <name type="scientific">Lamellodiscus spari</name>
    <dbReference type="NCBI Taxonomy" id="330065"/>
    <lineage>
        <taxon>Eukaryota</taxon>
        <taxon>Metazoa</taxon>
        <taxon>Spiralia</taxon>
        <taxon>Lophotrochozoa</taxon>
        <taxon>Platyhelminthes</taxon>
        <taxon>Monogenea</taxon>
        <taxon>Monopisthocotylea</taxon>
        <taxon>Dactylogyridea</taxon>
        <taxon>Diplectanidae</taxon>
        <taxon>Lamellodiscus</taxon>
    </lineage>
</organism>
<feature type="transmembrane region" description="Helical" evidence="9">
    <location>
        <begin position="89"/>
        <end position="110"/>
    </location>
</feature>
<dbReference type="Gene3D" id="1.20.120.80">
    <property type="entry name" value="Cytochrome c oxidase, subunit III, four-helix bundle"/>
    <property type="match status" value="1"/>
</dbReference>
<feature type="transmembrane region" description="Helical" evidence="9">
    <location>
        <begin position="6"/>
        <end position="22"/>
    </location>
</feature>
<keyword evidence="7 9" id="KW-0472">Membrane</keyword>
<comment type="subcellular location">
    <subcellularLocation>
        <location evidence="1">Membrane</location>
        <topology evidence="1">Multi-pass membrane protein</topology>
    </subcellularLocation>
</comment>
<dbReference type="InterPro" id="IPR024791">
    <property type="entry name" value="Cyt_c/ubiquinol_Oxase_su3"/>
</dbReference>
<evidence type="ECO:0000256" key="4">
    <source>
        <dbReference type="ARBA" id="ARBA00022692"/>
    </source>
</evidence>
<feature type="domain" description="Heme-copper oxidase subunit III family profile" evidence="10">
    <location>
        <begin position="1"/>
        <end position="216"/>
    </location>
</feature>
<feature type="transmembrane region" description="Helical" evidence="9">
    <location>
        <begin position="122"/>
        <end position="142"/>
    </location>
</feature>
<evidence type="ECO:0000256" key="3">
    <source>
        <dbReference type="ARBA" id="ARBA00015944"/>
    </source>
</evidence>
<evidence type="ECO:0000256" key="8">
    <source>
        <dbReference type="RuleBase" id="RU003375"/>
    </source>
</evidence>
<evidence type="ECO:0000256" key="1">
    <source>
        <dbReference type="ARBA" id="ARBA00004141"/>
    </source>
</evidence>
<evidence type="ECO:0000256" key="7">
    <source>
        <dbReference type="ARBA" id="ARBA00023136"/>
    </source>
</evidence>
<evidence type="ECO:0000313" key="11">
    <source>
        <dbReference type="EMBL" id="AXR86356.1"/>
    </source>
</evidence>
<feature type="transmembrane region" description="Helical" evidence="9">
    <location>
        <begin position="195"/>
        <end position="215"/>
    </location>
</feature>